<evidence type="ECO:0000313" key="3">
    <source>
        <dbReference type="Proteomes" id="UP000054985"/>
    </source>
</evidence>
<dbReference type="EMBL" id="LNYN01000002">
    <property type="protein sequence ID" value="KTD39439.1"/>
    <property type="molecule type" value="Genomic_DNA"/>
</dbReference>
<reference evidence="2 4" key="2">
    <citation type="submission" date="2018-06" db="EMBL/GenBank/DDBJ databases">
        <authorList>
            <consortium name="Pathogen Informatics"/>
            <person name="Doyle S."/>
        </authorList>
    </citation>
    <scope>NUCLEOTIDE SEQUENCE [LARGE SCALE GENOMIC DNA]</scope>
    <source>
        <strain evidence="2 4">NCTC12239</strain>
    </source>
</reference>
<evidence type="ECO:0000313" key="2">
    <source>
        <dbReference type="EMBL" id="STX63691.1"/>
    </source>
</evidence>
<dbReference type="EMBL" id="UGOG01000001">
    <property type="protein sequence ID" value="STX63691.1"/>
    <property type="molecule type" value="Genomic_DNA"/>
</dbReference>
<accession>A0A378K785</accession>
<dbReference type="Proteomes" id="UP000054985">
    <property type="component" value="Unassembled WGS sequence"/>
</dbReference>
<organism evidence="2 4">
    <name type="scientific">Legionella moravica</name>
    <dbReference type="NCBI Taxonomy" id="39962"/>
    <lineage>
        <taxon>Bacteria</taxon>
        <taxon>Pseudomonadati</taxon>
        <taxon>Pseudomonadota</taxon>
        <taxon>Gammaproteobacteria</taxon>
        <taxon>Legionellales</taxon>
        <taxon>Legionellaceae</taxon>
        <taxon>Legionella</taxon>
    </lineage>
</organism>
<protein>
    <submittedName>
        <fullName evidence="2">Uncharacterized protein</fullName>
    </submittedName>
</protein>
<proteinExistence type="predicted"/>
<dbReference type="AlphaFoldDB" id="A0A378K785"/>
<dbReference type="Proteomes" id="UP000254040">
    <property type="component" value="Unassembled WGS sequence"/>
</dbReference>
<keyword evidence="3" id="KW-1185">Reference proteome</keyword>
<gene>
    <name evidence="1" type="ORF">Lmor_0090</name>
    <name evidence="2" type="ORF">NCTC12239_02639</name>
</gene>
<evidence type="ECO:0000313" key="1">
    <source>
        <dbReference type="EMBL" id="KTD39439.1"/>
    </source>
</evidence>
<reference evidence="1 3" key="1">
    <citation type="submission" date="2015-11" db="EMBL/GenBank/DDBJ databases">
        <title>Genomic analysis of 38 Legionella species identifies large and diverse effector repertoires.</title>
        <authorList>
            <person name="Burstein D."/>
            <person name="Amaro F."/>
            <person name="Zusman T."/>
            <person name="Lifshitz Z."/>
            <person name="Cohen O."/>
            <person name="Gilbert J.A."/>
            <person name="Pupko T."/>
            <person name="Shuman H.A."/>
            <person name="Segal G."/>
        </authorList>
    </citation>
    <scope>NUCLEOTIDE SEQUENCE [LARGE SCALE GENOMIC DNA]</scope>
    <source>
        <strain evidence="1 3">ATCC 43877</strain>
    </source>
</reference>
<sequence>MFRLGRFKPITLIYNVDSRESLYFIRQATKQFTMFLENPTDRSDERAIKKASALYLAAVNASELPADKAYCQRKYASTIIRDDAIPRAERYQRALDALLDSIKTYEDYLAGFDSAVSTEHHNKVLIMELQRACVLLGHVALVLNQGDVLSQATEKLNNLLLILPNPDFKMEALTYSWHLNLSQNKISEARQNVMDSIEHCKEFSIRNITDYRHLAKINLLDVAAISDPEAKKSYFNEHVMGNFWKSFDEHKNPATPLSNQARNKAILKDFMIMFYAKIVQRLNNIEDSNPNETIWAYMNRQVLRVYKKSNPRQAEFVMNKVREGLAEIQDTGKISLAYNLFGTNVPSISLSPETFDALFPESKGLIRATQPTTIVAPVPLLRIGLFSFSERESAEEECPAASSSPVI</sequence>
<name>A0A378K785_9GAMM</name>
<evidence type="ECO:0000313" key="4">
    <source>
        <dbReference type="Proteomes" id="UP000254040"/>
    </source>
</evidence>